<dbReference type="VEuPathDB" id="FungiDB:F9C07_7073"/>
<dbReference type="EMBL" id="CP044620">
    <property type="protein sequence ID" value="QRD86224.1"/>
    <property type="molecule type" value="Genomic_DNA"/>
</dbReference>
<evidence type="ECO:0000313" key="2">
    <source>
        <dbReference type="Proteomes" id="UP000596276"/>
    </source>
</evidence>
<protein>
    <submittedName>
        <fullName evidence="1">Uncharacterized protein</fullName>
    </submittedName>
</protein>
<dbReference type="AlphaFoldDB" id="A0A7U2MM18"/>
<reference evidence="2" key="1">
    <citation type="journal article" date="2021" name="G3 (Bethesda)">
        <title>Chromosome assembled and annotated genome sequence of Aspergillus flavus NRRL 3357.</title>
        <authorList>
            <person name="Skerker J.M."/>
            <person name="Pianalto K.M."/>
            <person name="Mondo S.J."/>
            <person name="Yang K."/>
            <person name="Arkin A.P."/>
            <person name="Keller N.P."/>
            <person name="Grigoriev I.V."/>
            <person name="Louise Glass N.L."/>
        </authorList>
    </citation>
    <scope>NUCLEOTIDE SEQUENCE [LARGE SCALE GENOMIC DNA]</scope>
    <source>
        <strain evidence="2">ATCC 200026 / FGSC A1120 / IAM 13836 / NRRL 3357 / JCM 12722 / SRRC 167</strain>
    </source>
</reference>
<sequence length="82" mass="8485">MFGSGIGPTIDWLPQGRVQLQDGKSSNLRTHRIAASITGPGLVGGSFGQPDNGKLAHAAWSQQWGALDAVQAGNIDNAAGWC</sequence>
<organism evidence="1 2">
    <name type="scientific">Aspergillus flavus (strain ATCC 200026 / FGSC A1120 / IAM 13836 / NRRL 3357 / JCM 12722 / SRRC 167)</name>
    <dbReference type="NCBI Taxonomy" id="332952"/>
    <lineage>
        <taxon>Eukaryota</taxon>
        <taxon>Fungi</taxon>
        <taxon>Dikarya</taxon>
        <taxon>Ascomycota</taxon>
        <taxon>Pezizomycotina</taxon>
        <taxon>Eurotiomycetes</taxon>
        <taxon>Eurotiomycetidae</taxon>
        <taxon>Eurotiales</taxon>
        <taxon>Aspergillaceae</taxon>
        <taxon>Aspergillus</taxon>
        <taxon>Aspergillus subgen. Circumdati</taxon>
    </lineage>
</organism>
<name>A0A7U2MM18_ASPFN</name>
<evidence type="ECO:0000313" key="1">
    <source>
        <dbReference type="EMBL" id="QRD86224.1"/>
    </source>
</evidence>
<accession>A0A7U2MM18</accession>
<dbReference type="Proteomes" id="UP000596276">
    <property type="component" value="Chromosome 3"/>
</dbReference>
<proteinExistence type="predicted"/>
<gene>
    <name evidence="1" type="ORF">F9C07_7073</name>
</gene>
<keyword evidence="2" id="KW-1185">Reference proteome</keyword>